<dbReference type="PROSITE" id="PS50102">
    <property type="entry name" value="RRM"/>
    <property type="match status" value="1"/>
</dbReference>
<proteinExistence type="predicted"/>
<reference evidence="5" key="1">
    <citation type="submission" date="2021-03" db="EMBL/GenBank/DDBJ databases">
        <title>Chromosome level genome of the anhydrobiotic midge Polypedilum vanderplanki.</title>
        <authorList>
            <person name="Yoshida Y."/>
            <person name="Kikawada T."/>
            <person name="Gusev O."/>
        </authorList>
    </citation>
    <scope>NUCLEOTIDE SEQUENCE</scope>
    <source>
        <strain evidence="5">NIAS01</strain>
        <tissue evidence="5">Whole body or cell culture</tissue>
    </source>
</reference>
<dbReference type="GO" id="GO:0003723">
    <property type="term" value="F:RNA binding"/>
    <property type="evidence" value="ECO:0007669"/>
    <property type="project" value="UniProtKB-UniRule"/>
</dbReference>
<accession>A0A9J6CLE6</accession>
<evidence type="ECO:0000313" key="6">
    <source>
        <dbReference type="Proteomes" id="UP001107558"/>
    </source>
</evidence>
<sequence length="283" mass="32574">MDFEILNHIDDLNIITGRLKLLIQKLCSKNDELESKQKIYDQLYAENQRLSTKLAATKAKSNIIKRKNEHLDGFDSMTSCSSIEGTYQYKLSGLMPLIEREEIKKYFSRFGEVVHVNLIPDGIKRWDLQVADAIIFYNNKPKDSIFAIRHFLRGKEIELTPKPPALHIDKTKVASIAPITRKPKLERTYSTVSTIMAINDTKSRSVMVIEEHPPFLTNLNLETFFAIYGKVIKITPFKPNKKTVPSYTRIFFVKFENYEAAEASIGNHRIGVKIIRVKPAKDR</sequence>
<keyword evidence="3" id="KW-0175">Coiled coil</keyword>
<dbReference type="SUPFAM" id="SSF54928">
    <property type="entry name" value="RNA-binding domain, RBD"/>
    <property type="match status" value="2"/>
</dbReference>
<feature type="domain" description="RRM" evidence="4">
    <location>
        <begin position="205"/>
        <end position="282"/>
    </location>
</feature>
<organism evidence="5 6">
    <name type="scientific">Polypedilum vanderplanki</name>
    <name type="common">Sleeping chironomid midge</name>
    <dbReference type="NCBI Taxonomy" id="319348"/>
    <lineage>
        <taxon>Eukaryota</taxon>
        <taxon>Metazoa</taxon>
        <taxon>Ecdysozoa</taxon>
        <taxon>Arthropoda</taxon>
        <taxon>Hexapoda</taxon>
        <taxon>Insecta</taxon>
        <taxon>Pterygota</taxon>
        <taxon>Neoptera</taxon>
        <taxon>Endopterygota</taxon>
        <taxon>Diptera</taxon>
        <taxon>Nematocera</taxon>
        <taxon>Chironomoidea</taxon>
        <taxon>Chironomidae</taxon>
        <taxon>Chironominae</taxon>
        <taxon>Polypedilum</taxon>
        <taxon>Polypedilum</taxon>
    </lineage>
</organism>
<evidence type="ECO:0000256" key="2">
    <source>
        <dbReference type="PROSITE-ProRule" id="PRU00176"/>
    </source>
</evidence>
<dbReference type="InterPro" id="IPR012677">
    <property type="entry name" value="Nucleotide-bd_a/b_plait_sf"/>
</dbReference>
<keyword evidence="1 2" id="KW-0694">RNA-binding</keyword>
<protein>
    <recommendedName>
        <fullName evidence="4">RRM domain-containing protein</fullName>
    </recommendedName>
</protein>
<comment type="caution">
    <text evidence="5">The sequence shown here is derived from an EMBL/GenBank/DDBJ whole genome shotgun (WGS) entry which is preliminary data.</text>
</comment>
<dbReference type="InterPro" id="IPR000504">
    <property type="entry name" value="RRM_dom"/>
</dbReference>
<evidence type="ECO:0000256" key="3">
    <source>
        <dbReference type="SAM" id="Coils"/>
    </source>
</evidence>
<feature type="coiled-coil region" evidence="3">
    <location>
        <begin position="33"/>
        <end position="60"/>
    </location>
</feature>
<dbReference type="Gene3D" id="3.30.70.330">
    <property type="match status" value="1"/>
</dbReference>
<gene>
    <name evidence="5" type="ORF">PVAND_011767</name>
</gene>
<evidence type="ECO:0000313" key="5">
    <source>
        <dbReference type="EMBL" id="KAG5682414.1"/>
    </source>
</evidence>
<name>A0A9J6CLE6_POLVA</name>
<evidence type="ECO:0000259" key="4">
    <source>
        <dbReference type="PROSITE" id="PS50102"/>
    </source>
</evidence>
<keyword evidence="6" id="KW-1185">Reference proteome</keyword>
<dbReference type="AlphaFoldDB" id="A0A9J6CLE6"/>
<evidence type="ECO:0000256" key="1">
    <source>
        <dbReference type="ARBA" id="ARBA00022884"/>
    </source>
</evidence>
<dbReference type="EMBL" id="JADBJN010000001">
    <property type="protein sequence ID" value="KAG5682414.1"/>
    <property type="molecule type" value="Genomic_DNA"/>
</dbReference>
<dbReference type="InterPro" id="IPR035979">
    <property type="entry name" value="RBD_domain_sf"/>
</dbReference>
<dbReference type="Proteomes" id="UP001107558">
    <property type="component" value="Chromosome 1"/>
</dbReference>